<keyword evidence="3" id="KW-1185">Reference proteome</keyword>
<dbReference type="AlphaFoldDB" id="A0AAV3RF20"/>
<dbReference type="Proteomes" id="UP001454036">
    <property type="component" value="Unassembled WGS sequence"/>
</dbReference>
<proteinExistence type="predicted"/>
<reference evidence="2 3" key="1">
    <citation type="submission" date="2024-01" db="EMBL/GenBank/DDBJ databases">
        <title>The complete chloroplast genome sequence of Lithospermum erythrorhizon: insights into the phylogenetic relationship among Boraginaceae species and the maternal lineages of purple gromwells.</title>
        <authorList>
            <person name="Okada T."/>
            <person name="Watanabe K."/>
        </authorList>
    </citation>
    <scope>NUCLEOTIDE SEQUENCE [LARGE SCALE GENOMIC DNA]</scope>
</reference>
<dbReference type="PANTHER" id="PTHR37610:SF101">
    <property type="entry name" value="(RAPE) HYPOTHETICAL PROTEIN"/>
    <property type="match status" value="1"/>
</dbReference>
<name>A0AAV3RF20_LITER</name>
<comment type="caution">
    <text evidence="2">The sequence shown here is derived from an EMBL/GenBank/DDBJ whole genome shotgun (WGS) entry which is preliminary data.</text>
</comment>
<protein>
    <recommendedName>
        <fullName evidence="1">Retrotransposon Copia-like N-terminal domain-containing protein</fullName>
    </recommendedName>
</protein>
<accession>A0AAV3RF20</accession>
<sequence length="71" mass="8196">MVDHEGKIEATSPYYLGFEDQPGNLISHILLQNENYSGWSKAVTIALKARRKFFFLDDTINKPVENRKLLN</sequence>
<gene>
    <name evidence="2" type="ORF">LIER_27130</name>
</gene>
<dbReference type="InterPro" id="IPR029472">
    <property type="entry name" value="Copia-like_N"/>
</dbReference>
<dbReference type="PANTHER" id="PTHR37610">
    <property type="entry name" value="CCHC-TYPE DOMAIN-CONTAINING PROTEIN"/>
    <property type="match status" value="1"/>
</dbReference>
<dbReference type="EMBL" id="BAABME010008648">
    <property type="protein sequence ID" value="GAA0173538.1"/>
    <property type="molecule type" value="Genomic_DNA"/>
</dbReference>
<evidence type="ECO:0000259" key="1">
    <source>
        <dbReference type="Pfam" id="PF14244"/>
    </source>
</evidence>
<dbReference type="Pfam" id="PF14244">
    <property type="entry name" value="Retrotran_gag_3"/>
    <property type="match status" value="1"/>
</dbReference>
<organism evidence="2 3">
    <name type="scientific">Lithospermum erythrorhizon</name>
    <name type="common">Purple gromwell</name>
    <name type="synonym">Lithospermum officinale var. erythrorhizon</name>
    <dbReference type="NCBI Taxonomy" id="34254"/>
    <lineage>
        <taxon>Eukaryota</taxon>
        <taxon>Viridiplantae</taxon>
        <taxon>Streptophyta</taxon>
        <taxon>Embryophyta</taxon>
        <taxon>Tracheophyta</taxon>
        <taxon>Spermatophyta</taxon>
        <taxon>Magnoliopsida</taxon>
        <taxon>eudicotyledons</taxon>
        <taxon>Gunneridae</taxon>
        <taxon>Pentapetalae</taxon>
        <taxon>asterids</taxon>
        <taxon>lamiids</taxon>
        <taxon>Boraginales</taxon>
        <taxon>Boraginaceae</taxon>
        <taxon>Boraginoideae</taxon>
        <taxon>Lithospermeae</taxon>
        <taxon>Lithospermum</taxon>
    </lineage>
</organism>
<evidence type="ECO:0000313" key="2">
    <source>
        <dbReference type="EMBL" id="GAA0173538.1"/>
    </source>
</evidence>
<feature type="domain" description="Retrotransposon Copia-like N-terminal" evidence="1">
    <location>
        <begin position="19"/>
        <end position="63"/>
    </location>
</feature>
<evidence type="ECO:0000313" key="3">
    <source>
        <dbReference type="Proteomes" id="UP001454036"/>
    </source>
</evidence>